<organism evidence="1">
    <name type="scientific">marine metagenome</name>
    <dbReference type="NCBI Taxonomy" id="408172"/>
    <lineage>
        <taxon>unclassified sequences</taxon>
        <taxon>metagenomes</taxon>
        <taxon>ecological metagenomes</taxon>
    </lineage>
</organism>
<dbReference type="AlphaFoldDB" id="A0A382Y113"/>
<evidence type="ECO:0000313" key="1">
    <source>
        <dbReference type="EMBL" id="SVD76976.1"/>
    </source>
</evidence>
<gene>
    <name evidence="1" type="ORF">METZ01_LOCUS429830</name>
</gene>
<sequence>PLRRFDQGHFRISIVDAQGNKAWPNPVWIT</sequence>
<reference evidence="1" key="1">
    <citation type="submission" date="2018-05" db="EMBL/GenBank/DDBJ databases">
        <authorList>
            <person name="Lanie J.A."/>
            <person name="Ng W.-L."/>
            <person name="Kazmierczak K.M."/>
            <person name="Andrzejewski T.M."/>
            <person name="Davidsen T.M."/>
            <person name="Wayne K.J."/>
            <person name="Tettelin H."/>
            <person name="Glass J.I."/>
            <person name="Rusch D."/>
            <person name="Podicherti R."/>
            <person name="Tsui H.-C.T."/>
            <person name="Winkler M.E."/>
        </authorList>
    </citation>
    <scope>NUCLEOTIDE SEQUENCE</scope>
</reference>
<proteinExistence type="predicted"/>
<dbReference type="EMBL" id="UINC01172086">
    <property type="protein sequence ID" value="SVD76976.1"/>
    <property type="molecule type" value="Genomic_DNA"/>
</dbReference>
<name>A0A382Y113_9ZZZZ</name>
<protein>
    <submittedName>
        <fullName evidence="1">Uncharacterized protein</fullName>
    </submittedName>
</protein>
<accession>A0A382Y113</accession>
<feature type="non-terminal residue" evidence="1">
    <location>
        <position position="1"/>
    </location>
</feature>